<keyword evidence="12" id="KW-0407">Ion channel</keyword>
<proteinExistence type="predicted"/>
<name>A0A8C5PDD6_9ANUR</name>
<dbReference type="PANTHER" id="PTHR24369">
    <property type="entry name" value="ANTIGEN BSP, PUTATIVE-RELATED"/>
    <property type="match status" value="1"/>
</dbReference>
<protein>
    <recommendedName>
        <fullName evidence="15">LRRCT domain-containing protein</fullName>
    </recommendedName>
</protein>
<reference evidence="16" key="1">
    <citation type="submission" date="2025-08" db="UniProtKB">
        <authorList>
            <consortium name="Ensembl"/>
        </authorList>
    </citation>
    <scope>IDENTIFICATION</scope>
</reference>
<evidence type="ECO:0000256" key="6">
    <source>
        <dbReference type="ARBA" id="ARBA00022729"/>
    </source>
</evidence>
<dbReference type="AlphaFoldDB" id="A0A8C5PDD6"/>
<keyword evidence="6 14" id="KW-0732">Signal</keyword>
<dbReference type="Proteomes" id="UP000694569">
    <property type="component" value="Unplaced"/>
</dbReference>
<dbReference type="GO" id="GO:0071805">
    <property type="term" value="P:potassium ion transmembrane transport"/>
    <property type="evidence" value="ECO:0007669"/>
    <property type="project" value="UniProtKB-ARBA"/>
</dbReference>
<dbReference type="InterPro" id="IPR050541">
    <property type="entry name" value="LRR_TM_domain-containing"/>
</dbReference>
<dbReference type="SMART" id="SM00082">
    <property type="entry name" value="LRRCT"/>
    <property type="match status" value="1"/>
</dbReference>
<dbReference type="PRINTS" id="PR00019">
    <property type="entry name" value="LEURICHRPT"/>
</dbReference>
<organism evidence="16 17">
    <name type="scientific">Leptobrachium leishanense</name>
    <name type="common">Leishan spiny toad</name>
    <dbReference type="NCBI Taxonomy" id="445787"/>
    <lineage>
        <taxon>Eukaryota</taxon>
        <taxon>Metazoa</taxon>
        <taxon>Chordata</taxon>
        <taxon>Craniata</taxon>
        <taxon>Vertebrata</taxon>
        <taxon>Euteleostomi</taxon>
        <taxon>Amphibia</taxon>
        <taxon>Batrachia</taxon>
        <taxon>Anura</taxon>
        <taxon>Pelobatoidea</taxon>
        <taxon>Megophryidae</taxon>
        <taxon>Leptobrachium</taxon>
    </lineage>
</organism>
<evidence type="ECO:0000256" key="9">
    <source>
        <dbReference type="ARBA" id="ARBA00023065"/>
    </source>
</evidence>
<keyword evidence="17" id="KW-1185">Reference proteome</keyword>
<evidence type="ECO:0000256" key="11">
    <source>
        <dbReference type="ARBA" id="ARBA00023157"/>
    </source>
</evidence>
<keyword evidence="9" id="KW-0406">Ion transport</keyword>
<dbReference type="InterPro" id="IPR032675">
    <property type="entry name" value="LRR_dom_sf"/>
</dbReference>
<evidence type="ECO:0000256" key="5">
    <source>
        <dbReference type="ARBA" id="ARBA00022692"/>
    </source>
</evidence>
<dbReference type="FunFam" id="3.80.10.10:FF:000015">
    <property type="entry name" value="Leucine rich repeat containing 38"/>
    <property type="match status" value="1"/>
</dbReference>
<evidence type="ECO:0000256" key="14">
    <source>
        <dbReference type="SAM" id="SignalP"/>
    </source>
</evidence>
<reference evidence="16" key="2">
    <citation type="submission" date="2025-09" db="UniProtKB">
        <authorList>
            <consortium name="Ensembl"/>
        </authorList>
    </citation>
    <scope>IDENTIFICATION</scope>
</reference>
<keyword evidence="8 13" id="KW-1133">Transmembrane helix</keyword>
<dbReference type="InterPro" id="IPR000483">
    <property type="entry name" value="Cys-rich_flank_reg_C"/>
</dbReference>
<dbReference type="SUPFAM" id="SSF52058">
    <property type="entry name" value="L domain-like"/>
    <property type="match status" value="1"/>
</dbReference>
<dbReference type="GeneTree" id="ENSGT00940000161826"/>
<keyword evidence="11" id="KW-1015">Disulfide bond</keyword>
<dbReference type="Pfam" id="PF13855">
    <property type="entry name" value="LRR_8"/>
    <property type="match status" value="1"/>
</dbReference>
<feature type="chain" id="PRO_5034423396" description="LRRCT domain-containing protein" evidence="14">
    <location>
        <begin position="24"/>
        <end position="306"/>
    </location>
</feature>
<keyword evidence="5 13" id="KW-0812">Transmembrane</keyword>
<keyword evidence="2" id="KW-0813">Transport</keyword>
<sequence>MSYFWNPGDFLVFVVLTFFQVSGCPNLCDCSGGRVDCQGRRYRFIPENMDEDSEIVLLAYNEISGLRAMAFYKHHRLARLELQSNTLADIHRLSFHGLHNLTYLDLSSNRLTSFTAEVFSPLPSLTTLKLGNNRLYRLPAEILRPLLNLQTLQLYNNALCGLHVDALKGIPTLTELRLDGNPWTCTCQIQPLVSWMGRNGHKIQEKEITLCGGPGPLNHLPILDINEDSFHGCQDITPVTEYLYALLVGITLFICSIILCFVAGSLSVFYDRVITRLHQRPRTYKRKPTRTPEDIIIANPSPVCAV</sequence>
<evidence type="ECO:0000256" key="8">
    <source>
        <dbReference type="ARBA" id="ARBA00022989"/>
    </source>
</evidence>
<dbReference type="SMART" id="SM00369">
    <property type="entry name" value="LRR_TYP"/>
    <property type="match status" value="4"/>
</dbReference>
<evidence type="ECO:0000256" key="4">
    <source>
        <dbReference type="ARBA" id="ARBA00022614"/>
    </source>
</evidence>
<evidence type="ECO:0000256" key="7">
    <source>
        <dbReference type="ARBA" id="ARBA00022737"/>
    </source>
</evidence>
<dbReference type="GO" id="GO:0005886">
    <property type="term" value="C:plasma membrane"/>
    <property type="evidence" value="ECO:0007669"/>
    <property type="project" value="UniProtKB-SubCell"/>
</dbReference>
<comment type="subcellular location">
    <subcellularLocation>
        <location evidence="1">Cell membrane</location>
        <topology evidence="1">Single-pass membrane protein</topology>
    </subcellularLocation>
</comment>
<feature type="transmembrane region" description="Helical" evidence="13">
    <location>
        <begin position="242"/>
        <end position="270"/>
    </location>
</feature>
<keyword evidence="3" id="KW-1003">Cell membrane</keyword>
<accession>A0A8C5PDD6</accession>
<evidence type="ECO:0000313" key="16">
    <source>
        <dbReference type="Ensembl" id="ENSLLEP00000016077.1"/>
    </source>
</evidence>
<dbReference type="PROSITE" id="PS51450">
    <property type="entry name" value="LRR"/>
    <property type="match status" value="1"/>
</dbReference>
<dbReference type="Ensembl" id="ENSLLET00000016691.1">
    <property type="protein sequence ID" value="ENSLLEP00000016077.1"/>
    <property type="gene ID" value="ENSLLEG00000010236.1"/>
</dbReference>
<evidence type="ECO:0000256" key="10">
    <source>
        <dbReference type="ARBA" id="ARBA00023136"/>
    </source>
</evidence>
<evidence type="ECO:0000256" key="3">
    <source>
        <dbReference type="ARBA" id="ARBA00022475"/>
    </source>
</evidence>
<dbReference type="OrthoDB" id="676979at2759"/>
<keyword evidence="7" id="KW-0677">Repeat</keyword>
<dbReference type="InterPro" id="IPR001611">
    <property type="entry name" value="Leu-rich_rpt"/>
</dbReference>
<evidence type="ECO:0000256" key="1">
    <source>
        <dbReference type="ARBA" id="ARBA00004162"/>
    </source>
</evidence>
<feature type="domain" description="LRRCT" evidence="15">
    <location>
        <begin position="181"/>
        <end position="234"/>
    </location>
</feature>
<dbReference type="InterPro" id="IPR003591">
    <property type="entry name" value="Leu-rich_rpt_typical-subtyp"/>
</dbReference>
<evidence type="ECO:0000259" key="15">
    <source>
        <dbReference type="SMART" id="SM00082"/>
    </source>
</evidence>
<evidence type="ECO:0000256" key="13">
    <source>
        <dbReference type="SAM" id="Phobius"/>
    </source>
</evidence>
<dbReference type="PANTHER" id="PTHR24369:SF213">
    <property type="entry name" value="INSULIN LIKE GROWTH FACTOR BINDING PROTEIN ACID LABILE SUBUNIT"/>
    <property type="match status" value="1"/>
</dbReference>
<keyword evidence="10 13" id="KW-0472">Membrane</keyword>
<feature type="signal peptide" evidence="14">
    <location>
        <begin position="1"/>
        <end position="23"/>
    </location>
</feature>
<evidence type="ECO:0000313" key="17">
    <source>
        <dbReference type="Proteomes" id="UP000694569"/>
    </source>
</evidence>
<evidence type="ECO:0000256" key="12">
    <source>
        <dbReference type="ARBA" id="ARBA00023303"/>
    </source>
</evidence>
<evidence type="ECO:0000256" key="2">
    <source>
        <dbReference type="ARBA" id="ARBA00022448"/>
    </source>
</evidence>
<dbReference type="Gene3D" id="3.80.10.10">
    <property type="entry name" value="Ribonuclease Inhibitor"/>
    <property type="match status" value="1"/>
</dbReference>
<keyword evidence="4" id="KW-0433">Leucine-rich repeat</keyword>